<sequence>MHLKGRPLAGQEILEAQHLLYQVYCEQLQWLPPEGNKSAWHLAKNPFGSSLADDFDMVAHWFGVRDGDQLVAVARAIKPVDNQLEVERYHSIPGFLRKSPSKNIELNRFAIDERYQDSQAIVWLALLCFEFISRQSASYVMIAPTVPSPADLLASLGFQEPDAASRFRYHPGDQDEVALMYLDASNAVLIEAMIAKCRGLLNL</sequence>
<dbReference type="Proteomes" id="UP000192907">
    <property type="component" value="Unassembled WGS sequence"/>
</dbReference>
<dbReference type="STRING" id="1513793.SAMN06296036_103221"/>
<reference evidence="2" key="1">
    <citation type="submission" date="2017-04" db="EMBL/GenBank/DDBJ databases">
        <authorList>
            <person name="Varghese N."/>
            <person name="Submissions S."/>
        </authorList>
    </citation>
    <scope>NUCLEOTIDE SEQUENCE [LARGE SCALE GENOMIC DNA]</scope>
    <source>
        <strain evidence="2">RKEM611</strain>
    </source>
</reference>
<dbReference type="Pfam" id="PF13444">
    <property type="entry name" value="Acetyltransf_5"/>
    <property type="match status" value="1"/>
</dbReference>
<dbReference type="Gene3D" id="3.40.630.30">
    <property type="match status" value="1"/>
</dbReference>
<dbReference type="InterPro" id="IPR016181">
    <property type="entry name" value="Acyl_CoA_acyltransferase"/>
</dbReference>
<dbReference type="RefSeq" id="WP_132315975.1">
    <property type="nucleotide sequence ID" value="NZ_FWZT01000003.1"/>
</dbReference>
<gene>
    <name evidence="1" type="ORF">SAMN06296036_103221</name>
</gene>
<dbReference type="AlphaFoldDB" id="A0A1Y6BFI9"/>
<evidence type="ECO:0000313" key="2">
    <source>
        <dbReference type="Proteomes" id="UP000192907"/>
    </source>
</evidence>
<dbReference type="GO" id="GO:0016740">
    <property type="term" value="F:transferase activity"/>
    <property type="evidence" value="ECO:0007669"/>
    <property type="project" value="UniProtKB-KW"/>
</dbReference>
<name>A0A1Y6BFI9_9BACT</name>
<accession>A0A1Y6BFI9</accession>
<keyword evidence="2" id="KW-1185">Reference proteome</keyword>
<dbReference type="EMBL" id="FWZT01000003">
    <property type="protein sequence ID" value="SMF01903.1"/>
    <property type="molecule type" value="Genomic_DNA"/>
</dbReference>
<keyword evidence="1" id="KW-0808">Transferase</keyword>
<organism evidence="1 2">
    <name type="scientific">Pseudobacteriovorax antillogorgiicola</name>
    <dbReference type="NCBI Taxonomy" id="1513793"/>
    <lineage>
        <taxon>Bacteria</taxon>
        <taxon>Pseudomonadati</taxon>
        <taxon>Bdellovibrionota</taxon>
        <taxon>Oligoflexia</taxon>
        <taxon>Oligoflexales</taxon>
        <taxon>Pseudobacteriovoracaceae</taxon>
        <taxon>Pseudobacteriovorax</taxon>
    </lineage>
</organism>
<dbReference type="SUPFAM" id="SSF55729">
    <property type="entry name" value="Acyl-CoA N-acyltransferases (Nat)"/>
    <property type="match status" value="1"/>
</dbReference>
<proteinExistence type="predicted"/>
<evidence type="ECO:0000313" key="1">
    <source>
        <dbReference type="EMBL" id="SMF01903.1"/>
    </source>
</evidence>
<dbReference type="OrthoDB" id="9787072at2"/>
<protein>
    <submittedName>
        <fullName evidence="1">Acetyltransferase (GNAT) domain-containing protein</fullName>
    </submittedName>
</protein>